<dbReference type="Gene3D" id="2.60.120.200">
    <property type="match status" value="2"/>
</dbReference>
<gene>
    <name evidence="1" type="ORF">FIBSPDRAFT_1047049</name>
</gene>
<reference evidence="1 2" key="1">
    <citation type="journal article" date="2016" name="Mol. Biol. Evol.">
        <title>Comparative Genomics of Early-Diverging Mushroom-Forming Fungi Provides Insights into the Origins of Lignocellulose Decay Capabilities.</title>
        <authorList>
            <person name="Nagy L.G."/>
            <person name="Riley R."/>
            <person name="Tritt A."/>
            <person name="Adam C."/>
            <person name="Daum C."/>
            <person name="Floudas D."/>
            <person name="Sun H."/>
            <person name="Yadav J.S."/>
            <person name="Pangilinan J."/>
            <person name="Larsson K.H."/>
            <person name="Matsuura K."/>
            <person name="Barry K."/>
            <person name="Labutti K."/>
            <person name="Kuo R."/>
            <person name="Ohm R.A."/>
            <person name="Bhattacharya S.S."/>
            <person name="Shirouzu T."/>
            <person name="Yoshinaga Y."/>
            <person name="Martin F.M."/>
            <person name="Grigoriev I.V."/>
            <person name="Hibbett D.S."/>
        </authorList>
    </citation>
    <scope>NUCLEOTIDE SEQUENCE [LARGE SCALE GENOMIC DNA]</scope>
    <source>
        <strain evidence="1 2">CBS 109695</strain>
    </source>
</reference>
<name>A0A166FRK6_9AGAM</name>
<sequence>MSDASNEFKETSPQSSSDLVLAYASASVLAQTYTQTSSAVGSAFTFEAIADPTAGFVIYGDEATAQSAGLVSSTSFTFTLDPAGTGRQSVRLKFTATYTTHWATSLYLTWTTCLKAAAHSLQSGRLMKITGLPRNTVTTDCVSIPTANDGCWVQSPDANSFGPILNTAGDGYYAIERTTTSIKHLSDRSSGFPASLVELHSGGQQPSIKALHITLHKTIDGFKHAAYIILDTPDEYTSREQAIARIEDIMHCKGGALSPVMFSIRLNGISIEDKLQCMVPLTRFTLNEKLADLGIKTYLVVHQQ</sequence>
<protein>
    <submittedName>
        <fullName evidence="1">Glycoside hydrolase family 16 protein</fullName>
    </submittedName>
</protein>
<dbReference type="OrthoDB" id="7464126at2759"/>
<dbReference type="Proteomes" id="UP000076532">
    <property type="component" value="Unassembled WGS sequence"/>
</dbReference>
<dbReference type="STRING" id="436010.A0A166FRK6"/>
<keyword evidence="2" id="KW-1185">Reference proteome</keyword>
<dbReference type="EMBL" id="KV417586">
    <property type="protein sequence ID" value="KZP17084.1"/>
    <property type="molecule type" value="Genomic_DNA"/>
</dbReference>
<dbReference type="AlphaFoldDB" id="A0A166FRK6"/>
<proteinExistence type="predicted"/>
<accession>A0A166FRK6</accession>
<keyword evidence="1" id="KW-0378">Hydrolase</keyword>
<evidence type="ECO:0000313" key="2">
    <source>
        <dbReference type="Proteomes" id="UP000076532"/>
    </source>
</evidence>
<organism evidence="1 2">
    <name type="scientific">Athelia psychrophila</name>
    <dbReference type="NCBI Taxonomy" id="1759441"/>
    <lineage>
        <taxon>Eukaryota</taxon>
        <taxon>Fungi</taxon>
        <taxon>Dikarya</taxon>
        <taxon>Basidiomycota</taxon>
        <taxon>Agaricomycotina</taxon>
        <taxon>Agaricomycetes</taxon>
        <taxon>Agaricomycetidae</taxon>
        <taxon>Atheliales</taxon>
        <taxon>Atheliaceae</taxon>
        <taxon>Athelia</taxon>
    </lineage>
</organism>
<evidence type="ECO:0000313" key="1">
    <source>
        <dbReference type="EMBL" id="KZP17084.1"/>
    </source>
</evidence>
<dbReference type="GO" id="GO:0016787">
    <property type="term" value="F:hydrolase activity"/>
    <property type="evidence" value="ECO:0007669"/>
    <property type="project" value="UniProtKB-KW"/>
</dbReference>